<evidence type="ECO:0000256" key="1">
    <source>
        <dbReference type="SAM" id="Phobius"/>
    </source>
</evidence>
<proteinExistence type="predicted"/>
<keyword evidence="1" id="KW-1133">Transmembrane helix</keyword>
<dbReference type="AlphaFoldDB" id="E6PNI7"/>
<keyword evidence="1" id="KW-0472">Membrane</keyword>
<comment type="caution">
    <text evidence="2">The sequence shown here is derived from an EMBL/GenBank/DDBJ whole genome shotgun (WGS) entry which is preliminary data.</text>
</comment>
<accession>E6PNI7</accession>
<gene>
    <name evidence="2" type="ORF">CARN2_1347</name>
</gene>
<organism evidence="2">
    <name type="scientific">mine drainage metagenome</name>
    <dbReference type="NCBI Taxonomy" id="410659"/>
    <lineage>
        <taxon>unclassified sequences</taxon>
        <taxon>metagenomes</taxon>
        <taxon>ecological metagenomes</taxon>
    </lineage>
</organism>
<keyword evidence="1" id="KW-0812">Transmembrane</keyword>
<evidence type="ECO:0000313" key="2">
    <source>
        <dbReference type="EMBL" id="CBH96489.1"/>
    </source>
</evidence>
<feature type="transmembrane region" description="Helical" evidence="1">
    <location>
        <begin position="58"/>
        <end position="77"/>
    </location>
</feature>
<feature type="transmembrane region" description="Helical" evidence="1">
    <location>
        <begin position="36"/>
        <end position="52"/>
    </location>
</feature>
<dbReference type="EMBL" id="CABM01000027">
    <property type="protein sequence ID" value="CBH96489.1"/>
    <property type="molecule type" value="Genomic_DNA"/>
</dbReference>
<reference evidence="2" key="1">
    <citation type="submission" date="2009-10" db="EMBL/GenBank/DDBJ databases">
        <title>Diversity of trophic interactions inside an arsenic-rich microbial ecosystem.</title>
        <authorList>
            <person name="Bertin P.N."/>
            <person name="Heinrich-Salmeron A."/>
            <person name="Pelletier E."/>
            <person name="Goulhen-Chollet F."/>
            <person name="Arsene-Ploetze F."/>
            <person name="Gallien S."/>
            <person name="Calteau A."/>
            <person name="Vallenet D."/>
            <person name="Casiot C."/>
            <person name="Chane-Woon-Ming B."/>
            <person name="Giloteaux L."/>
            <person name="Barakat M."/>
            <person name="Bonnefoy V."/>
            <person name="Bruneel O."/>
            <person name="Chandler M."/>
            <person name="Cleiss J."/>
            <person name="Duran R."/>
            <person name="Elbaz-Poulichet F."/>
            <person name="Fonknechten N."/>
            <person name="Lauga B."/>
            <person name="Mornico D."/>
            <person name="Ortet P."/>
            <person name="Schaeffer C."/>
            <person name="Siguier P."/>
            <person name="Alexander Thil Smith A."/>
            <person name="Van Dorsselaer A."/>
            <person name="Weissenbach J."/>
            <person name="Medigue C."/>
            <person name="Le Paslier D."/>
        </authorList>
    </citation>
    <scope>NUCLEOTIDE SEQUENCE</scope>
</reference>
<name>E6PNI7_9ZZZZ</name>
<sequence length="154" mass="16699">MSASTTILRLLQYAIHPSDKVLGGVSRAHKRHMERGVFGAGIGLLLVLHLDAAVASLIMALLVAGILVSAVPILRSLSAHFRSKAQRAIGAARQIAVLERVITRLLRAARAAHAWFITTLRSQVETRPVHIRQRVVAHVCITPRILPIPAIARA</sequence>
<protein>
    <submittedName>
        <fullName evidence="2">Uncharacterized protein</fullName>
    </submittedName>
</protein>